<name>A0AC34PYK4_9BILA</name>
<organism evidence="1 2">
    <name type="scientific">Panagrolaimus sp. JU765</name>
    <dbReference type="NCBI Taxonomy" id="591449"/>
    <lineage>
        <taxon>Eukaryota</taxon>
        <taxon>Metazoa</taxon>
        <taxon>Ecdysozoa</taxon>
        <taxon>Nematoda</taxon>
        <taxon>Chromadorea</taxon>
        <taxon>Rhabditida</taxon>
        <taxon>Tylenchina</taxon>
        <taxon>Panagrolaimomorpha</taxon>
        <taxon>Panagrolaimoidea</taxon>
        <taxon>Panagrolaimidae</taxon>
        <taxon>Panagrolaimus</taxon>
    </lineage>
</organism>
<dbReference type="Proteomes" id="UP000887576">
    <property type="component" value="Unplaced"/>
</dbReference>
<evidence type="ECO:0000313" key="1">
    <source>
        <dbReference type="Proteomes" id="UP000887576"/>
    </source>
</evidence>
<dbReference type="WBParaSite" id="JU765_v2.g11189.t1">
    <property type="protein sequence ID" value="JU765_v2.g11189.t1"/>
    <property type="gene ID" value="JU765_v2.g11189"/>
</dbReference>
<evidence type="ECO:0000313" key="2">
    <source>
        <dbReference type="WBParaSite" id="JU765_v2.g11189.t1"/>
    </source>
</evidence>
<protein>
    <submittedName>
        <fullName evidence="2">JmjC domain-containing protein</fullName>
    </submittedName>
</protein>
<reference evidence="2" key="1">
    <citation type="submission" date="2022-11" db="UniProtKB">
        <authorList>
            <consortium name="WormBaseParasite"/>
        </authorList>
    </citation>
    <scope>IDENTIFICATION</scope>
</reference>
<accession>A0AC34PYK4</accession>
<sequence>MKLRECYMVTLTASEASASTLPQFVEKIRAQNPAIADDPFFVIQTPDEFYLQDVDESDLLFGQQNEQNKHVIKKNVIRRIEHCPGIYQMIECKELSAGNNAMRKHLEAMHSRRNQQIIADKNDEKLAMRMFARKNMKQNNQCTLLQHVPGSLIANAVESNKFDIPDGWKLDSLPGVLNSVLKQSKIAGVNTAMMHCGRENNGAYMHREDGDLPSANLLFDYSAPKVWLGFNENDEYAIQEHMVKAGGRNCPSPFLHKDLMLDIELFDELNIEAIYCVQRPRMLVITNPRGYHQVKNAGANLAEATNFYIRDYPKIARRAILCECEKPFLNYVDENGKLTDEWQTFGHFIHAGELEMMDAVLGRPDAATRKPKRKLDLLEANDSVKLEASLQHLDEFSSDIPSTKKAKTNAIDYNQEANVSNIASQASSRAAASQRHEKKRPKRSARPKGIISTWFGREIENINRRIARRIKNKQKKAYEGTDLAKADDLELNSKQLNRSLWNVLCKFIGKKNENVLYNRIVEGYKGTEIARDFILHGVKNNRILFRQAIATSRIDEKYKNHWYAVVDDPERWKTEFGVDDRKRIPATDYEAFDQVVSNEDDEDEASDDGENTEDEYRAVEIKNEAIDDEAFDIVSNEDDEDEASDNDDGENTEEENRAIEIKNEVADDEIFLSFDGFT</sequence>
<proteinExistence type="predicted"/>